<feature type="domain" description="Ubiquitin-like protease family profile" evidence="5">
    <location>
        <begin position="1"/>
        <end position="83"/>
    </location>
</feature>
<evidence type="ECO:0000256" key="1">
    <source>
        <dbReference type="ARBA" id="ARBA00005234"/>
    </source>
</evidence>
<accession>A0A7M5VDJ6</accession>
<evidence type="ECO:0000256" key="2">
    <source>
        <dbReference type="ARBA" id="ARBA00022670"/>
    </source>
</evidence>
<sequence length="243" mass="27795">VGIYNKNDHWNLLIIFPKKTQLWLANPLGEGTTVMQNVLKTWQSAMNLNFDATSSWTIYGSKHAVQEDSVSCGVFCLKFLESFLMTRTLPLEFSLKEVSSYREKIGVQLLRMGGDGSWTTRLCRIWGRSDPPKCEFSNVPKMTNWVECENCIPERWFHLLCLGSGSTATKDMSYDCDKEIKKSPKVTLKPGELLLKRRKNLKISKCGACPNKINGKPLEFPYEKKEDQKSSKVGHLPMRKTMF</sequence>
<comment type="similarity">
    <text evidence="1">Belongs to the peptidase C48 family.</text>
</comment>
<dbReference type="SUPFAM" id="SSF57903">
    <property type="entry name" value="FYVE/PHD zinc finger"/>
    <property type="match status" value="1"/>
</dbReference>
<dbReference type="Gene3D" id="3.30.40.10">
    <property type="entry name" value="Zinc/RING finger domain, C3HC4 (zinc finger)"/>
    <property type="match status" value="1"/>
</dbReference>
<protein>
    <recommendedName>
        <fullName evidence="5">Ubiquitin-like protease family profile domain-containing protein</fullName>
    </recommendedName>
</protein>
<feature type="region of interest" description="Disordered" evidence="4">
    <location>
        <begin position="224"/>
        <end position="243"/>
    </location>
</feature>
<dbReference type="OrthoDB" id="413122at2759"/>
<keyword evidence="7" id="KW-1185">Reference proteome</keyword>
<dbReference type="SUPFAM" id="SSF54001">
    <property type="entry name" value="Cysteine proteinases"/>
    <property type="match status" value="1"/>
</dbReference>
<dbReference type="PROSITE" id="PS50600">
    <property type="entry name" value="ULP_PROTEASE"/>
    <property type="match status" value="1"/>
</dbReference>
<dbReference type="GO" id="GO:0006508">
    <property type="term" value="P:proteolysis"/>
    <property type="evidence" value="ECO:0007669"/>
    <property type="project" value="UniProtKB-KW"/>
</dbReference>
<dbReference type="Gene3D" id="3.40.395.10">
    <property type="entry name" value="Adenoviral Proteinase, Chain A"/>
    <property type="match status" value="1"/>
</dbReference>
<evidence type="ECO:0000256" key="3">
    <source>
        <dbReference type="ARBA" id="ARBA00022801"/>
    </source>
</evidence>
<proteinExistence type="inferred from homology"/>
<dbReference type="InterPro" id="IPR011011">
    <property type="entry name" value="Znf_FYVE_PHD"/>
</dbReference>
<dbReference type="Proteomes" id="UP000594262">
    <property type="component" value="Unplaced"/>
</dbReference>
<evidence type="ECO:0000313" key="6">
    <source>
        <dbReference type="EnsemblMetazoa" id="CLYHEMP008724.1"/>
    </source>
</evidence>
<keyword evidence="2" id="KW-0645">Protease</keyword>
<keyword evidence="3" id="KW-0378">Hydrolase</keyword>
<dbReference type="GO" id="GO:0008234">
    <property type="term" value="F:cysteine-type peptidase activity"/>
    <property type="evidence" value="ECO:0007669"/>
    <property type="project" value="InterPro"/>
</dbReference>
<organism evidence="6 7">
    <name type="scientific">Clytia hemisphaerica</name>
    <dbReference type="NCBI Taxonomy" id="252671"/>
    <lineage>
        <taxon>Eukaryota</taxon>
        <taxon>Metazoa</taxon>
        <taxon>Cnidaria</taxon>
        <taxon>Hydrozoa</taxon>
        <taxon>Hydroidolina</taxon>
        <taxon>Leptothecata</taxon>
        <taxon>Obeliida</taxon>
        <taxon>Clytiidae</taxon>
        <taxon>Clytia</taxon>
    </lineage>
</organism>
<dbReference type="InterPro" id="IPR013083">
    <property type="entry name" value="Znf_RING/FYVE/PHD"/>
</dbReference>
<reference evidence="6" key="1">
    <citation type="submission" date="2021-01" db="UniProtKB">
        <authorList>
            <consortium name="EnsemblMetazoa"/>
        </authorList>
    </citation>
    <scope>IDENTIFICATION</scope>
</reference>
<dbReference type="InterPro" id="IPR038765">
    <property type="entry name" value="Papain-like_cys_pep_sf"/>
</dbReference>
<dbReference type="InterPro" id="IPR003653">
    <property type="entry name" value="Peptidase_C48_C"/>
</dbReference>
<name>A0A7M5VDJ6_9CNID</name>
<dbReference type="Pfam" id="PF02902">
    <property type="entry name" value="Peptidase_C48"/>
    <property type="match status" value="1"/>
</dbReference>
<evidence type="ECO:0000259" key="5">
    <source>
        <dbReference type="PROSITE" id="PS50600"/>
    </source>
</evidence>
<evidence type="ECO:0000256" key="4">
    <source>
        <dbReference type="SAM" id="MobiDB-lite"/>
    </source>
</evidence>
<dbReference type="EnsemblMetazoa" id="CLYHEMT008724.1">
    <property type="protein sequence ID" value="CLYHEMP008724.1"/>
    <property type="gene ID" value="CLYHEMG008724"/>
</dbReference>
<evidence type="ECO:0000313" key="7">
    <source>
        <dbReference type="Proteomes" id="UP000594262"/>
    </source>
</evidence>
<dbReference type="AlphaFoldDB" id="A0A7M5VDJ6"/>